<dbReference type="PANTHER" id="PTHR12169:SF6">
    <property type="entry name" value="AFG1-LIKE ATPASE"/>
    <property type="match status" value="1"/>
</dbReference>
<proteinExistence type="predicted"/>
<dbReference type="Gene3D" id="3.40.50.300">
    <property type="entry name" value="P-loop containing nucleotide triphosphate hydrolases"/>
    <property type="match status" value="1"/>
</dbReference>
<accession>A0A3B1A3U0</accession>
<dbReference type="Pfam" id="PF03969">
    <property type="entry name" value="AFG1_ATPase"/>
    <property type="match status" value="1"/>
</dbReference>
<keyword evidence="2" id="KW-0067">ATP-binding</keyword>
<evidence type="ECO:0000256" key="2">
    <source>
        <dbReference type="ARBA" id="ARBA00022840"/>
    </source>
</evidence>
<dbReference type="PANTHER" id="PTHR12169">
    <property type="entry name" value="ATPASE N2B"/>
    <property type="match status" value="1"/>
</dbReference>
<dbReference type="InterPro" id="IPR027417">
    <property type="entry name" value="P-loop_NTPase"/>
</dbReference>
<gene>
    <name evidence="4" type="ORF">MNBD_GAMMA17-71</name>
</gene>
<evidence type="ECO:0000313" key="4">
    <source>
        <dbReference type="EMBL" id="VAW87566.1"/>
    </source>
</evidence>
<sequence>MSIKQHYQTAISEQGYQRDPEQANAIDHFQRLYRELLTPPKTTSFLSRALNKTPKPTQGLYLWGGPGRGKTYLMDLFYHHLPTQQKQRLHFHQFMRNVHAELATINNQQAPLAVIGKRIAKKTRILCLDEFYVADIGDAMLLAGLLEALFANQVVLVTTSNTIPDNLYRGGLQRERFLPAIALIKTHTQLIKMEQGDDYRLQATSDTVFKRYQICGQASAQELMSQQFQRLTGSAFEERAISIKINGRELPVIAEHDDLIWFNFNTLCETPRAAADYLEIANRYQRLMITHIPIIDEALDNAAIRFIHLIDAIYDNKVALITTAAAIPQQLYTGTHHTNSFKRTMSRLCEMEHYDYSIPKQ</sequence>
<feature type="region of interest" description="Disordered" evidence="3">
    <location>
        <begin position="1"/>
        <end position="20"/>
    </location>
</feature>
<dbReference type="AlphaFoldDB" id="A0A3B1A3U0"/>
<dbReference type="EMBL" id="UOFQ01000067">
    <property type="protein sequence ID" value="VAW87566.1"/>
    <property type="molecule type" value="Genomic_DNA"/>
</dbReference>
<dbReference type="GO" id="GO:0016887">
    <property type="term" value="F:ATP hydrolysis activity"/>
    <property type="evidence" value="ECO:0007669"/>
    <property type="project" value="InterPro"/>
</dbReference>
<dbReference type="GO" id="GO:0005737">
    <property type="term" value="C:cytoplasm"/>
    <property type="evidence" value="ECO:0007669"/>
    <property type="project" value="TreeGrafter"/>
</dbReference>
<keyword evidence="1" id="KW-0547">Nucleotide-binding</keyword>
<dbReference type="NCBIfam" id="NF040713">
    <property type="entry name" value="ZapE"/>
    <property type="match status" value="1"/>
</dbReference>
<protein>
    <submittedName>
        <fullName evidence="4">ATPase, AFG1 family</fullName>
    </submittedName>
</protein>
<name>A0A3B1A3U0_9ZZZZ</name>
<reference evidence="4" key="1">
    <citation type="submission" date="2018-06" db="EMBL/GenBank/DDBJ databases">
        <authorList>
            <person name="Zhirakovskaya E."/>
        </authorList>
    </citation>
    <scope>NUCLEOTIDE SEQUENCE</scope>
</reference>
<evidence type="ECO:0000256" key="1">
    <source>
        <dbReference type="ARBA" id="ARBA00022741"/>
    </source>
</evidence>
<dbReference type="InterPro" id="IPR005654">
    <property type="entry name" value="ATPase_AFG1-like"/>
</dbReference>
<organism evidence="4">
    <name type="scientific">hydrothermal vent metagenome</name>
    <dbReference type="NCBI Taxonomy" id="652676"/>
    <lineage>
        <taxon>unclassified sequences</taxon>
        <taxon>metagenomes</taxon>
        <taxon>ecological metagenomes</taxon>
    </lineage>
</organism>
<evidence type="ECO:0000256" key="3">
    <source>
        <dbReference type="SAM" id="MobiDB-lite"/>
    </source>
</evidence>
<feature type="compositionally biased region" description="Polar residues" evidence="3">
    <location>
        <begin position="1"/>
        <end position="15"/>
    </location>
</feature>
<dbReference type="GO" id="GO:0005524">
    <property type="term" value="F:ATP binding"/>
    <property type="evidence" value="ECO:0007669"/>
    <property type="project" value="UniProtKB-KW"/>
</dbReference>
<dbReference type="SUPFAM" id="SSF52540">
    <property type="entry name" value="P-loop containing nucleoside triphosphate hydrolases"/>
    <property type="match status" value="1"/>
</dbReference>